<reference evidence="1 2" key="1">
    <citation type="submission" date="2016-11" db="EMBL/GenBank/DDBJ databases">
        <authorList>
            <person name="Jaros S."/>
            <person name="Januszkiewicz K."/>
            <person name="Wedrychowicz H."/>
        </authorList>
    </citation>
    <scope>NUCLEOTIDE SEQUENCE [LARGE SCALE GENOMIC DNA]</scope>
    <source>
        <strain evidence="1 2">DSM 21864</strain>
    </source>
</reference>
<name>A0A1M6EYN4_9CLOT</name>
<dbReference type="STRING" id="1121298.SAMN05444401_1745"/>
<dbReference type="EMBL" id="FQZO01000002">
    <property type="protein sequence ID" value="SHI90574.1"/>
    <property type="molecule type" value="Genomic_DNA"/>
</dbReference>
<proteinExistence type="predicted"/>
<keyword evidence="2" id="KW-1185">Reference proteome</keyword>
<dbReference type="AlphaFoldDB" id="A0A1M6EYN4"/>
<organism evidence="1 2">
    <name type="scientific">Clostridium amylolyticum</name>
    <dbReference type="NCBI Taxonomy" id="1121298"/>
    <lineage>
        <taxon>Bacteria</taxon>
        <taxon>Bacillati</taxon>
        <taxon>Bacillota</taxon>
        <taxon>Clostridia</taxon>
        <taxon>Eubacteriales</taxon>
        <taxon>Clostridiaceae</taxon>
        <taxon>Clostridium</taxon>
    </lineage>
</organism>
<gene>
    <name evidence="1" type="ORF">SAMN05444401_1745</name>
</gene>
<dbReference type="Proteomes" id="UP000184080">
    <property type="component" value="Unassembled WGS sequence"/>
</dbReference>
<protein>
    <recommendedName>
        <fullName evidence="3">HTH domain-containing protein</fullName>
    </recommendedName>
</protein>
<dbReference type="RefSeq" id="WP_073005582.1">
    <property type="nucleotide sequence ID" value="NZ_FQZO01000002.1"/>
</dbReference>
<accession>A0A1M6EYN4</accession>
<evidence type="ECO:0000313" key="2">
    <source>
        <dbReference type="Proteomes" id="UP000184080"/>
    </source>
</evidence>
<dbReference type="OrthoDB" id="9785884at2"/>
<evidence type="ECO:0008006" key="3">
    <source>
        <dbReference type="Google" id="ProtNLM"/>
    </source>
</evidence>
<sequence>MIEKKTLEETKTISYEEAIKIGIREGINYIKEQEYYKTKKRYDRRLRNTRLLLKHYRGLKAHNKIANNIIDKIYDENAIDVLDDIEAVNDEEQYVQALSRTKIRTLVIVGHINKAIKYYESICESEGRVKERRYKIIKYMYIDPSKDDITPTYEQVAEHFDLSVKTVGRDVREAVEDLSILFFGIDGIKL</sequence>
<evidence type="ECO:0000313" key="1">
    <source>
        <dbReference type="EMBL" id="SHI90574.1"/>
    </source>
</evidence>